<name>A0ACB9QQN8_9MYRT</name>
<organism evidence="1 2">
    <name type="scientific">Melastoma candidum</name>
    <dbReference type="NCBI Taxonomy" id="119954"/>
    <lineage>
        <taxon>Eukaryota</taxon>
        <taxon>Viridiplantae</taxon>
        <taxon>Streptophyta</taxon>
        <taxon>Embryophyta</taxon>
        <taxon>Tracheophyta</taxon>
        <taxon>Spermatophyta</taxon>
        <taxon>Magnoliopsida</taxon>
        <taxon>eudicotyledons</taxon>
        <taxon>Gunneridae</taxon>
        <taxon>Pentapetalae</taxon>
        <taxon>rosids</taxon>
        <taxon>malvids</taxon>
        <taxon>Myrtales</taxon>
        <taxon>Melastomataceae</taxon>
        <taxon>Melastomatoideae</taxon>
        <taxon>Melastomateae</taxon>
        <taxon>Melastoma</taxon>
    </lineage>
</organism>
<comment type="caution">
    <text evidence="1">The sequence shown here is derived from an EMBL/GenBank/DDBJ whole genome shotgun (WGS) entry which is preliminary data.</text>
</comment>
<dbReference type="EMBL" id="CM042884">
    <property type="protein sequence ID" value="KAI4368955.1"/>
    <property type="molecule type" value="Genomic_DNA"/>
</dbReference>
<reference evidence="2" key="1">
    <citation type="journal article" date="2023" name="Front. Plant Sci.">
        <title>Chromosomal-level genome assembly of Melastoma candidum provides insights into trichome evolution.</title>
        <authorList>
            <person name="Zhong Y."/>
            <person name="Wu W."/>
            <person name="Sun C."/>
            <person name="Zou P."/>
            <person name="Liu Y."/>
            <person name="Dai S."/>
            <person name="Zhou R."/>
        </authorList>
    </citation>
    <scope>NUCLEOTIDE SEQUENCE [LARGE SCALE GENOMIC DNA]</scope>
</reference>
<sequence>MQPIEQDSYADIDAAYKCLRDRRFGIKESDVILLGQLQTNSRPGAEATELQGAQADHLWPKGYVWLRHRISGNGYFTWQAAAVAMPRELHLSVVDIPVLAGRDVKSRPGVSRHNGPRRRSMDCSAGAVGPIIWDRSGGEASRNSLDR</sequence>
<evidence type="ECO:0000313" key="1">
    <source>
        <dbReference type="EMBL" id="KAI4368955.1"/>
    </source>
</evidence>
<keyword evidence="2" id="KW-1185">Reference proteome</keyword>
<protein>
    <submittedName>
        <fullName evidence="1">Uncharacterized protein</fullName>
    </submittedName>
</protein>
<proteinExistence type="predicted"/>
<gene>
    <name evidence="1" type="ORF">MLD38_017454</name>
</gene>
<evidence type="ECO:0000313" key="2">
    <source>
        <dbReference type="Proteomes" id="UP001057402"/>
    </source>
</evidence>
<accession>A0ACB9QQN8</accession>
<dbReference type="Proteomes" id="UP001057402">
    <property type="component" value="Chromosome 5"/>
</dbReference>